<keyword evidence="2 4" id="KW-0647">Proteasome</keyword>
<accession>A0A0G2EK84</accession>
<proteinExistence type="inferred from homology"/>
<evidence type="ECO:0000256" key="2">
    <source>
        <dbReference type="ARBA" id="ARBA00022942"/>
    </source>
</evidence>
<sequence length="273" mass="30038">MPSASSPSLSDLLSALNQSLASHDIPRSQRLLSEAKRALLLNNALIPSPSLSSSTFTTARSILELGAITSIRSQDPESFTRYYSQLQPFYDFPTSSPSTQRSKITGLYLLLLLSQGDYAGFHTILEGLVEVAGADGKVEEDPFIRYPIDLERSLMEGSYDKVWRSTKGEGVPSEEFGLFSEVLIHTIRAEIASCAQTSYPSLPISNAKNLLFLDSEGAVIEFAQQRGWLLKDGRIYFPEAQGTHRLGDKEILVKGGEVIENTLGYARELETIV</sequence>
<reference evidence="4 5" key="2">
    <citation type="submission" date="2015-05" db="EMBL/GenBank/DDBJ databases">
        <authorList>
            <person name="Morales-Cruz A."/>
            <person name="Amrine K.C."/>
            <person name="Cantu D."/>
        </authorList>
    </citation>
    <scope>NUCLEOTIDE SEQUENCE [LARGE SCALE GENOMIC DNA]</scope>
    <source>
        <strain evidence="4">UCRPC4</strain>
    </source>
</reference>
<dbReference type="PANTHER" id="PTHR12387">
    <property type="entry name" value="26S PROTEASOME NON-ATPASE REGULATORY SUBUNIT 8"/>
    <property type="match status" value="1"/>
</dbReference>
<evidence type="ECO:0000256" key="1">
    <source>
        <dbReference type="ARBA" id="ARBA00009627"/>
    </source>
</evidence>
<dbReference type="GO" id="GO:0005829">
    <property type="term" value="C:cytosol"/>
    <property type="evidence" value="ECO:0007669"/>
    <property type="project" value="TreeGrafter"/>
</dbReference>
<comment type="similarity">
    <text evidence="1">Belongs to the proteasome subunit S14 family.</text>
</comment>
<dbReference type="InterPro" id="IPR006746">
    <property type="entry name" value="26S_Psome_Rpn12"/>
</dbReference>
<dbReference type="InterPro" id="IPR000717">
    <property type="entry name" value="PCI_dom"/>
</dbReference>
<dbReference type="GO" id="GO:0000785">
    <property type="term" value="C:chromatin"/>
    <property type="evidence" value="ECO:0007669"/>
    <property type="project" value="EnsemblFungi"/>
</dbReference>
<reference evidence="4 5" key="1">
    <citation type="submission" date="2015-05" db="EMBL/GenBank/DDBJ databases">
        <title>Distinctive expansion of gene families associated with plant cell wall degradation and secondary metabolism in the genomes of grapevine trunk pathogens.</title>
        <authorList>
            <person name="Lawrence D.P."/>
            <person name="Travadon R."/>
            <person name="Rolshausen P.E."/>
            <person name="Baumgartner K."/>
        </authorList>
    </citation>
    <scope>NUCLEOTIDE SEQUENCE [LARGE SCALE GENOMIC DNA]</scope>
    <source>
        <strain evidence="4">UCRPC4</strain>
    </source>
</reference>
<name>A0A0G2EK84_PHACM</name>
<dbReference type="EMBL" id="LCWF01000069">
    <property type="protein sequence ID" value="KKY23217.1"/>
    <property type="molecule type" value="Genomic_DNA"/>
</dbReference>
<dbReference type="OrthoDB" id="8775810at2759"/>
<dbReference type="Pfam" id="PF10075">
    <property type="entry name" value="CSN8_PSD8_EIF3K"/>
    <property type="match status" value="1"/>
</dbReference>
<evidence type="ECO:0000313" key="5">
    <source>
        <dbReference type="Proteomes" id="UP000053317"/>
    </source>
</evidence>
<keyword evidence="5" id="KW-1185">Reference proteome</keyword>
<evidence type="ECO:0000259" key="3">
    <source>
        <dbReference type="PROSITE" id="PS50250"/>
    </source>
</evidence>
<dbReference type="PANTHER" id="PTHR12387:SF0">
    <property type="entry name" value="26S PROTEASOME NON-ATPASE REGULATORY SUBUNIT 8"/>
    <property type="match status" value="1"/>
</dbReference>
<protein>
    <submittedName>
        <fullName evidence="4">Putative proteasome regulatory particle subunit</fullName>
    </submittedName>
</protein>
<feature type="domain" description="PCI" evidence="3">
    <location>
        <begin position="78"/>
        <end position="253"/>
    </location>
</feature>
<dbReference type="Proteomes" id="UP000053317">
    <property type="component" value="Unassembled WGS sequence"/>
</dbReference>
<dbReference type="Gene3D" id="1.25.40.990">
    <property type="match status" value="1"/>
</dbReference>
<dbReference type="GO" id="GO:0043161">
    <property type="term" value="P:proteasome-mediated ubiquitin-dependent protein catabolic process"/>
    <property type="evidence" value="ECO:0007669"/>
    <property type="project" value="EnsemblFungi"/>
</dbReference>
<organism evidence="4 5">
    <name type="scientific">Phaeomoniella chlamydospora</name>
    <name type="common">Phaeoacremonium chlamydosporum</name>
    <dbReference type="NCBI Taxonomy" id="158046"/>
    <lineage>
        <taxon>Eukaryota</taxon>
        <taxon>Fungi</taxon>
        <taxon>Dikarya</taxon>
        <taxon>Ascomycota</taxon>
        <taxon>Pezizomycotina</taxon>
        <taxon>Eurotiomycetes</taxon>
        <taxon>Chaetothyriomycetidae</taxon>
        <taxon>Phaeomoniellales</taxon>
        <taxon>Phaeomoniellaceae</taxon>
        <taxon>Phaeomoniella</taxon>
    </lineage>
</organism>
<comment type="caution">
    <text evidence="4">The sequence shown here is derived from an EMBL/GenBank/DDBJ whole genome shotgun (WGS) entry which is preliminary data.</text>
</comment>
<dbReference type="GO" id="GO:0034399">
    <property type="term" value="C:nuclear periphery"/>
    <property type="evidence" value="ECO:0007669"/>
    <property type="project" value="EnsemblFungi"/>
</dbReference>
<evidence type="ECO:0000313" key="4">
    <source>
        <dbReference type="EMBL" id="KKY23217.1"/>
    </source>
</evidence>
<dbReference type="GO" id="GO:0034515">
    <property type="term" value="C:proteasome storage granule"/>
    <property type="evidence" value="ECO:0007669"/>
    <property type="project" value="EnsemblFungi"/>
</dbReference>
<dbReference type="InterPro" id="IPR033464">
    <property type="entry name" value="CSN8_PSD8_EIF3K"/>
</dbReference>
<dbReference type="FunFam" id="1.25.40.990:FF:000001">
    <property type="entry name" value="26S proteasome non-ATPase regulatory subunit"/>
    <property type="match status" value="1"/>
</dbReference>
<dbReference type="AlphaFoldDB" id="A0A0G2EK84"/>
<gene>
    <name evidence="4" type="ORF">UCRPC4_g02945</name>
</gene>
<dbReference type="PROSITE" id="PS50250">
    <property type="entry name" value="PCI"/>
    <property type="match status" value="1"/>
</dbReference>
<dbReference type="GO" id="GO:0008541">
    <property type="term" value="C:proteasome regulatory particle, lid subcomplex"/>
    <property type="evidence" value="ECO:0007669"/>
    <property type="project" value="EnsemblFungi"/>
</dbReference>